<feature type="coiled-coil region" evidence="1">
    <location>
        <begin position="58"/>
        <end position="92"/>
    </location>
</feature>
<evidence type="ECO:0000256" key="1">
    <source>
        <dbReference type="SAM" id="Coils"/>
    </source>
</evidence>
<dbReference type="AlphaFoldDB" id="A0A1G8I9W4"/>
<gene>
    <name evidence="2" type="ORF">SAMN05192534_12352</name>
</gene>
<protein>
    <submittedName>
        <fullName evidence="2">Uncharacterized protein</fullName>
    </submittedName>
</protein>
<dbReference type="OrthoDB" id="8910390at2"/>
<organism evidence="2 3">
    <name type="scientific">Alteribacillus persepolensis</name>
    <dbReference type="NCBI Taxonomy" id="568899"/>
    <lineage>
        <taxon>Bacteria</taxon>
        <taxon>Bacillati</taxon>
        <taxon>Bacillota</taxon>
        <taxon>Bacilli</taxon>
        <taxon>Bacillales</taxon>
        <taxon>Bacillaceae</taxon>
        <taxon>Alteribacillus</taxon>
    </lineage>
</organism>
<dbReference type="RefSeq" id="WP_091275602.1">
    <property type="nucleotide sequence ID" value="NZ_FNDK01000023.1"/>
</dbReference>
<dbReference type="EMBL" id="FNDK01000023">
    <property type="protein sequence ID" value="SDI15551.1"/>
    <property type="molecule type" value="Genomic_DNA"/>
</dbReference>
<keyword evidence="1" id="KW-0175">Coiled coil</keyword>
<name>A0A1G8I9W4_9BACI</name>
<accession>A0A1G8I9W4</accession>
<evidence type="ECO:0000313" key="3">
    <source>
        <dbReference type="Proteomes" id="UP000199163"/>
    </source>
</evidence>
<reference evidence="2 3" key="1">
    <citation type="submission" date="2016-10" db="EMBL/GenBank/DDBJ databases">
        <authorList>
            <person name="de Groot N.N."/>
        </authorList>
    </citation>
    <scope>NUCLEOTIDE SEQUENCE [LARGE SCALE GENOMIC DNA]</scope>
    <source>
        <strain evidence="2 3">DSM 21632</strain>
    </source>
</reference>
<evidence type="ECO:0000313" key="2">
    <source>
        <dbReference type="EMBL" id="SDI15551.1"/>
    </source>
</evidence>
<sequence>MNRNDIEQALRDYFWMPKEVARLKQLMDADEIETNVTAQYGMEATLPKAKGQNADKIGKEVARQVDRRQRQIDKLQKKIDFVENGVNKLNNDLERTIMFCMMDGLTQVGISQHLGISEGKVSSMKDSIIHKLYRLQFEGNEQNEGNKEKCVNHAG</sequence>
<dbReference type="STRING" id="568899.SAMN05192534_12352"/>
<proteinExistence type="predicted"/>
<dbReference type="Proteomes" id="UP000199163">
    <property type="component" value="Unassembled WGS sequence"/>
</dbReference>
<keyword evidence="3" id="KW-1185">Reference proteome</keyword>